<organism evidence="8 9">
    <name type="scientific">Inquilinus ginsengisoli</name>
    <dbReference type="NCBI Taxonomy" id="363840"/>
    <lineage>
        <taxon>Bacteria</taxon>
        <taxon>Pseudomonadati</taxon>
        <taxon>Pseudomonadota</taxon>
        <taxon>Alphaproteobacteria</taxon>
        <taxon>Rhodospirillales</taxon>
        <taxon>Rhodospirillaceae</taxon>
        <taxon>Inquilinus</taxon>
    </lineage>
</organism>
<keyword evidence="4 6" id="KW-1133">Transmembrane helix</keyword>
<comment type="subcellular location">
    <subcellularLocation>
        <location evidence="1">Cell membrane</location>
        <topology evidence="1">Multi-pass membrane protein</topology>
    </subcellularLocation>
</comment>
<evidence type="ECO:0000259" key="7">
    <source>
        <dbReference type="Pfam" id="PF00892"/>
    </source>
</evidence>
<gene>
    <name evidence="8" type="ORF">E9232_005538</name>
</gene>
<feature type="transmembrane region" description="Helical" evidence="6">
    <location>
        <begin position="191"/>
        <end position="210"/>
    </location>
</feature>
<proteinExistence type="predicted"/>
<keyword evidence="5 6" id="KW-0472">Membrane</keyword>
<dbReference type="InterPro" id="IPR051258">
    <property type="entry name" value="Diverse_Substrate_Transporter"/>
</dbReference>
<feature type="transmembrane region" description="Helical" evidence="6">
    <location>
        <begin position="46"/>
        <end position="64"/>
    </location>
</feature>
<dbReference type="PANTHER" id="PTHR42920:SF11">
    <property type="entry name" value="INNER MEMBRANE PROTEIN YTFF"/>
    <property type="match status" value="1"/>
</dbReference>
<dbReference type="EMBL" id="JAVDPW010000010">
    <property type="protein sequence ID" value="MDR6292993.1"/>
    <property type="molecule type" value="Genomic_DNA"/>
</dbReference>
<evidence type="ECO:0000256" key="3">
    <source>
        <dbReference type="ARBA" id="ARBA00022692"/>
    </source>
</evidence>
<evidence type="ECO:0000256" key="2">
    <source>
        <dbReference type="ARBA" id="ARBA00022475"/>
    </source>
</evidence>
<dbReference type="Pfam" id="PF00892">
    <property type="entry name" value="EamA"/>
    <property type="match status" value="2"/>
</dbReference>
<feature type="transmembrane region" description="Helical" evidence="6">
    <location>
        <begin position="101"/>
        <end position="121"/>
    </location>
</feature>
<feature type="transmembrane region" description="Helical" evidence="6">
    <location>
        <begin position="128"/>
        <end position="146"/>
    </location>
</feature>
<accession>A0ABU1JWJ4</accession>
<dbReference type="Proteomes" id="UP001262410">
    <property type="component" value="Unassembled WGS sequence"/>
</dbReference>
<dbReference type="PANTHER" id="PTHR42920">
    <property type="entry name" value="OS03G0707200 PROTEIN-RELATED"/>
    <property type="match status" value="1"/>
</dbReference>
<feature type="domain" description="EamA" evidence="7">
    <location>
        <begin position="161"/>
        <end position="290"/>
    </location>
</feature>
<dbReference type="InterPro" id="IPR037185">
    <property type="entry name" value="EmrE-like"/>
</dbReference>
<feature type="transmembrane region" description="Helical" evidence="6">
    <location>
        <begin position="216"/>
        <end position="238"/>
    </location>
</feature>
<evidence type="ECO:0000256" key="4">
    <source>
        <dbReference type="ARBA" id="ARBA00022989"/>
    </source>
</evidence>
<evidence type="ECO:0000313" key="9">
    <source>
        <dbReference type="Proteomes" id="UP001262410"/>
    </source>
</evidence>
<evidence type="ECO:0000313" key="8">
    <source>
        <dbReference type="EMBL" id="MDR6292993.1"/>
    </source>
</evidence>
<feature type="transmembrane region" description="Helical" evidence="6">
    <location>
        <begin position="76"/>
        <end position="95"/>
    </location>
</feature>
<comment type="caution">
    <text evidence="8">The sequence shown here is derived from an EMBL/GenBank/DDBJ whole genome shotgun (WGS) entry which is preliminary data.</text>
</comment>
<feature type="transmembrane region" description="Helical" evidence="6">
    <location>
        <begin position="158"/>
        <end position="179"/>
    </location>
</feature>
<evidence type="ECO:0000256" key="5">
    <source>
        <dbReference type="ARBA" id="ARBA00023136"/>
    </source>
</evidence>
<feature type="transmembrane region" description="Helical" evidence="6">
    <location>
        <begin position="275"/>
        <end position="291"/>
    </location>
</feature>
<name>A0ABU1JWJ4_9PROT</name>
<keyword evidence="3 6" id="KW-0812">Transmembrane</keyword>
<evidence type="ECO:0000256" key="1">
    <source>
        <dbReference type="ARBA" id="ARBA00004651"/>
    </source>
</evidence>
<feature type="transmembrane region" description="Helical" evidence="6">
    <location>
        <begin position="250"/>
        <end position="269"/>
    </location>
</feature>
<feature type="transmembrane region" description="Helical" evidence="6">
    <location>
        <begin position="12"/>
        <end position="34"/>
    </location>
</feature>
<reference evidence="8 9" key="1">
    <citation type="submission" date="2023-07" db="EMBL/GenBank/DDBJ databases">
        <title>Sorghum-associated microbial communities from plants grown in Nebraska, USA.</title>
        <authorList>
            <person name="Schachtman D."/>
        </authorList>
    </citation>
    <scope>NUCLEOTIDE SEQUENCE [LARGE SCALE GENOMIC DNA]</scope>
    <source>
        <strain evidence="8 9">584</strain>
    </source>
</reference>
<sequence length="313" mass="33171">MPNQSPTLPLRYLALPVVTIAIWSGNVVVTKLAATAIHPSVIAFERWLLALLLLSPFLLHQVWRLRREILRQLPKLAVLGLLGMATYQGLAYYAAETTSATKMGFVVSLVPLLTMALSSLLLAEAPSLGMVAGGVLSLFGLALLMGQGDPASVFTGGLSPGDGMMLVACVAYAGYSVLLRRWAMPLPAWPSLYMQIAFATLFLLPGWALAPSAPHSATAIGLVLYAGIPTSILAPYLWMQAIRLLGASRTSIFINLAPVMTAAIAVAVLGETVHLYHLTGGGLVLLGVLLAQRFSRRPAPRPVPDTAQAEAAE</sequence>
<dbReference type="RefSeq" id="WP_309799572.1">
    <property type="nucleotide sequence ID" value="NZ_JAVDPW010000010.1"/>
</dbReference>
<protein>
    <submittedName>
        <fullName evidence="8">Drug/metabolite transporter (DMT)-like permease</fullName>
    </submittedName>
</protein>
<keyword evidence="9" id="KW-1185">Reference proteome</keyword>
<feature type="domain" description="EamA" evidence="7">
    <location>
        <begin position="17"/>
        <end position="145"/>
    </location>
</feature>
<dbReference type="InterPro" id="IPR000620">
    <property type="entry name" value="EamA_dom"/>
</dbReference>
<evidence type="ECO:0000256" key="6">
    <source>
        <dbReference type="SAM" id="Phobius"/>
    </source>
</evidence>
<dbReference type="SUPFAM" id="SSF103481">
    <property type="entry name" value="Multidrug resistance efflux transporter EmrE"/>
    <property type="match status" value="2"/>
</dbReference>
<keyword evidence="2" id="KW-1003">Cell membrane</keyword>